<evidence type="ECO:0000313" key="16">
    <source>
        <dbReference type="EMBL" id="ORX39877.1"/>
    </source>
</evidence>
<gene>
    <name evidence="16" type="ORF">BD324DRAFT_615344</name>
</gene>
<evidence type="ECO:0000256" key="2">
    <source>
        <dbReference type="ARBA" id="ARBA00010524"/>
    </source>
</evidence>
<dbReference type="Proteomes" id="UP000193218">
    <property type="component" value="Unassembled WGS sequence"/>
</dbReference>
<comment type="catalytic activity">
    <reaction evidence="11">
        <text>1'-[1,2-diacyl-sn-glycero-3-phospho],3'-[1-acyl-sn-glycero-3-phospho]-glycerol + a 1,2-diacyl-sn-glycero-3-phosphocholine = a cardiolipin + a 1-acyl-sn-glycero-3-phosphocholine</text>
        <dbReference type="Rhea" id="RHEA:33731"/>
        <dbReference type="ChEBI" id="CHEBI:57643"/>
        <dbReference type="ChEBI" id="CHEBI:58168"/>
        <dbReference type="ChEBI" id="CHEBI:62237"/>
        <dbReference type="ChEBI" id="CHEBI:64743"/>
    </reaction>
    <physiologicalReaction direction="left-to-right" evidence="11">
        <dbReference type="Rhea" id="RHEA:33732"/>
    </physiologicalReaction>
    <physiologicalReaction direction="right-to-left" evidence="11">
        <dbReference type="Rhea" id="RHEA:33733"/>
    </physiologicalReaction>
</comment>
<dbReference type="Pfam" id="PF01553">
    <property type="entry name" value="Acyltransferase"/>
    <property type="match status" value="1"/>
</dbReference>
<dbReference type="SUPFAM" id="SSF69593">
    <property type="entry name" value="Glycerol-3-phosphate (1)-acyltransferase"/>
    <property type="match status" value="1"/>
</dbReference>
<dbReference type="CDD" id="cd07989">
    <property type="entry name" value="LPLAT_AGPAT-like"/>
    <property type="match status" value="1"/>
</dbReference>
<dbReference type="GO" id="GO:0005741">
    <property type="term" value="C:mitochondrial outer membrane"/>
    <property type="evidence" value="ECO:0007669"/>
    <property type="project" value="UniProtKB-SubCell"/>
</dbReference>
<sequence length="337" mass="37229">MAPTLISGLTLSATALLFRAVARARTTSFNVQGLPILLEALKARDAQLDIKGKGKALYGVGESTDLGTQGILTVCNHNSVVDDPMAWASMPITTYMPFASPSSVSRNSRWTLGARDIMFTNAFLRKFFAWGQVLDTERGGGIFQPAVDEAIKILQSGGWLHIFPEGKVNQRNINPEGGLIRFKWGVSRILMDSKTLPEIIPMWISGFDTVMPEPRSVPKWLPRRGGKVTVTYGQPVTDRIRPLIDEWRRLAGNQQGTVGVGGVWEKQGSSPSGQEQRRTREAGRLADGHERTLRIKICEVLQESVRKLGEAVERGEGRFERGEWCQSVAGINRQSKS</sequence>
<keyword evidence="14" id="KW-0732">Signal</keyword>
<dbReference type="InterPro" id="IPR002123">
    <property type="entry name" value="Plipid/glycerol_acylTrfase"/>
</dbReference>
<accession>A0A1Y1UQN2</accession>
<dbReference type="SMART" id="SM00563">
    <property type="entry name" value="PlsC"/>
    <property type="match status" value="1"/>
</dbReference>
<evidence type="ECO:0000313" key="17">
    <source>
        <dbReference type="Proteomes" id="UP000193218"/>
    </source>
</evidence>
<keyword evidence="9" id="KW-0012">Acyltransferase</keyword>
<comment type="caution">
    <text evidence="16">The sequence shown here is derived from an EMBL/GenBank/DDBJ whole genome shotgun (WGS) entry which is preliminary data.</text>
</comment>
<dbReference type="OrthoDB" id="193467at2759"/>
<comment type="similarity">
    <text evidence="2 12">Belongs to the taffazin family.</text>
</comment>
<dbReference type="EMBL" id="NBSH01000002">
    <property type="protein sequence ID" value="ORX39877.1"/>
    <property type="molecule type" value="Genomic_DNA"/>
</dbReference>
<evidence type="ECO:0000256" key="11">
    <source>
        <dbReference type="ARBA" id="ARBA00047906"/>
    </source>
</evidence>
<evidence type="ECO:0000256" key="9">
    <source>
        <dbReference type="ARBA" id="ARBA00023315"/>
    </source>
</evidence>
<evidence type="ECO:0000256" key="13">
    <source>
        <dbReference type="SAM" id="MobiDB-lite"/>
    </source>
</evidence>
<dbReference type="AlphaFoldDB" id="A0A1Y1UQN2"/>
<feature type="signal peptide" evidence="14">
    <location>
        <begin position="1"/>
        <end position="24"/>
    </location>
</feature>
<evidence type="ECO:0000256" key="14">
    <source>
        <dbReference type="SAM" id="SignalP"/>
    </source>
</evidence>
<name>A0A1Y1UQN2_9TREE</name>
<keyword evidence="8" id="KW-0472">Membrane</keyword>
<keyword evidence="17" id="KW-1185">Reference proteome</keyword>
<keyword evidence="6" id="KW-0443">Lipid metabolism</keyword>
<dbReference type="GO" id="GO:0007007">
    <property type="term" value="P:inner mitochondrial membrane organization"/>
    <property type="evidence" value="ECO:0007669"/>
    <property type="project" value="TreeGrafter"/>
</dbReference>
<keyword evidence="5" id="KW-0999">Mitochondrion inner membrane</keyword>
<evidence type="ECO:0000256" key="10">
    <source>
        <dbReference type="ARBA" id="ARBA00024323"/>
    </source>
</evidence>
<evidence type="ECO:0000256" key="8">
    <source>
        <dbReference type="ARBA" id="ARBA00023136"/>
    </source>
</evidence>
<evidence type="ECO:0000259" key="15">
    <source>
        <dbReference type="SMART" id="SM00563"/>
    </source>
</evidence>
<evidence type="ECO:0000256" key="5">
    <source>
        <dbReference type="ARBA" id="ARBA00022792"/>
    </source>
</evidence>
<evidence type="ECO:0000256" key="12">
    <source>
        <dbReference type="RuleBase" id="RU365062"/>
    </source>
</evidence>
<evidence type="ECO:0000256" key="1">
    <source>
        <dbReference type="ARBA" id="ARBA00004137"/>
    </source>
</evidence>
<reference evidence="16 17" key="1">
    <citation type="submission" date="2017-03" db="EMBL/GenBank/DDBJ databases">
        <title>Widespread Adenine N6-methylation of Active Genes in Fungi.</title>
        <authorList>
            <consortium name="DOE Joint Genome Institute"/>
            <person name="Mondo S.J."/>
            <person name="Dannebaum R.O."/>
            <person name="Kuo R.C."/>
            <person name="Louie K.B."/>
            <person name="Bewick A.J."/>
            <person name="Labutti K."/>
            <person name="Haridas S."/>
            <person name="Kuo A."/>
            <person name="Salamov A."/>
            <person name="Ahrendt S.R."/>
            <person name="Lau R."/>
            <person name="Bowen B.P."/>
            <person name="Lipzen A."/>
            <person name="Sullivan W."/>
            <person name="Andreopoulos W.B."/>
            <person name="Clum A."/>
            <person name="Lindquist E."/>
            <person name="Daum C."/>
            <person name="Northen T.R."/>
            <person name="Ramamoorthy G."/>
            <person name="Schmitz R.J."/>
            <person name="Gryganskyi A."/>
            <person name="Culley D."/>
            <person name="Magnuson J."/>
            <person name="James T.Y."/>
            <person name="O'Malley M.A."/>
            <person name="Stajich J.E."/>
            <person name="Spatafora J.W."/>
            <person name="Visel A."/>
            <person name="Grigoriev I.V."/>
        </authorList>
    </citation>
    <scope>NUCLEOTIDE SEQUENCE [LARGE SCALE GENOMIC DNA]</scope>
    <source>
        <strain evidence="16 17">NRRL Y-17943</strain>
    </source>
</reference>
<keyword evidence="4" id="KW-1000">Mitochondrion outer membrane</keyword>
<evidence type="ECO:0000256" key="6">
    <source>
        <dbReference type="ARBA" id="ARBA00023098"/>
    </source>
</evidence>
<dbReference type="PANTHER" id="PTHR12497:SF0">
    <property type="entry name" value="TAFAZZIN"/>
    <property type="match status" value="1"/>
</dbReference>
<dbReference type="InterPro" id="IPR000872">
    <property type="entry name" value="Tafazzin"/>
</dbReference>
<dbReference type="PANTHER" id="PTHR12497">
    <property type="entry name" value="TAZ PROTEIN TAFAZZIN"/>
    <property type="match status" value="1"/>
</dbReference>
<keyword evidence="3" id="KW-0808">Transferase</keyword>
<feature type="domain" description="Phospholipid/glycerol acyltransferase" evidence="15">
    <location>
        <begin position="71"/>
        <end position="207"/>
    </location>
</feature>
<dbReference type="GO" id="GO:0035965">
    <property type="term" value="P:cardiolipin acyl-chain remodeling"/>
    <property type="evidence" value="ECO:0007669"/>
    <property type="project" value="TreeGrafter"/>
</dbReference>
<protein>
    <recommendedName>
        <fullName evidence="12">Tafazzin family protein</fullName>
    </recommendedName>
</protein>
<dbReference type="GO" id="GO:0047184">
    <property type="term" value="F:1-acylglycerophosphocholine O-acyltransferase activity"/>
    <property type="evidence" value="ECO:0007669"/>
    <property type="project" value="TreeGrafter"/>
</dbReference>
<dbReference type="RefSeq" id="XP_021873662.1">
    <property type="nucleotide sequence ID" value="XM_022014710.1"/>
</dbReference>
<dbReference type="STRING" id="4999.A0A1Y1UQN2"/>
<evidence type="ECO:0000256" key="3">
    <source>
        <dbReference type="ARBA" id="ARBA00022679"/>
    </source>
</evidence>
<feature type="region of interest" description="Disordered" evidence="13">
    <location>
        <begin position="258"/>
        <end position="286"/>
    </location>
</feature>
<comment type="subcellular location">
    <subcellularLocation>
        <location evidence="1">Mitochondrion inner membrane</location>
        <topology evidence="1">Peripheral membrane protein</topology>
        <orientation evidence="1">Intermembrane side</orientation>
    </subcellularLocation>
    <subcellularLocation>
        <location evidence="10">Mitochondrion outer membrane</location>
        <topology evidence="10">Peripheral membrane protein</topology>
        <orientation evidence="10">Intermembrane side</orientation>
    </subcellularLocation>
</comment>
<keyword evidence="7" id="KW-0496">Mitochondrion</keyword>
<organism evidence="16 17">
    <name type="scientific">Kockovaella imperatae</name>
    <dbReference type="NCBI Taxonomy" id="4999"/>
    <lineage>
        <taxon>Eukaryota</taxon>
        <taxon>Fungi</taxon>
        <taxon>Dikarya</taxon>
        <taxon>Basidiomycota</taxon>
        <taxon>Agaricomycotina</taxon>
        <taxon>Tremellomycetes</taxon>
        <taxon>Tremellales</taxon>
        <taxon>Cuniculitremaceae</taxon>
        <taxon>Kockovaella</taxon>
    </lineage>
</organism>
<evidence type="ECO:0000256" key="7">
    <source>
        <dbReference type="ARBA" id="ARBA00023128"/>
    </source>
</evidence>
<dbReference type="InParanoid" id="A0A1Y1UQN2"/>
<feature type="compositionally biased region" description="Basic and acidic residues" evidence="13">
    <location>
        <begin position="275"/>
        <end position="286"/>
    </location>
</feature>
<proteinExistence type="inferred from homology"/>
<dbReference type="GeneID" id="33556518"/>
<dbReference type="GO" id="GO:0005743">
    <property type="term" value="C:mitochondrial inner membrane"/>
    <property type="evidence" value="ECO:0007669"/>
    <property type="project" value="UniProtKB-SubCell"/>
</dbReference>
<evidence type="ECO:0000256" key="4">
    <source>
        <dbReference type="ARBA" id="ARBA00022787"/>
    </source>
</evidence>
<feature type="chain" id="PRO_5012756373" description="Tafazzin family protein" evidence="14">
    <location>
        <begin position="25"/>
        <end position="337"/>
    </location>
</feature>
<dbReference type="PRINTS" id="PR00979">
    <property type="entry name" value="TAFAZZIN"/>
</dbReference>